<proteinExistence type="predicted"/>
<protein>
    <submittedName>
        <fullName evidence="2">Uncharacterized protein</fullName>
    </submittedName>
</protein>
<name>A0AAW2FJL1_9HYME</name>
<dbReference type="Proteomes" id="UP001430953">
    <property type="component" value="Unassembled WGS sequence"/>
</dbReference>
<evidence type="ECO:0000313" key="3">
    <source>
        <dbReference type="Proteomes" id="UP001430953"/>
    </source>
</evidence>
<sequence>MDLFFRRLLRVRFCGFGVRRLSTTSYTAKCASIRALLTVFKKRSPYRVCLCPCLRTVGRSRCMFFFNSVTNLSVASLYLLASSSRNCPGSRSPFPFSLYAVLTPIRMTGNTSTQSVVSWHLMAAFNCLCSLSTMPFAAGWYAVVLMCFMPVILAI</sequence>
<reference evidence="2 3" key="1">
    <citation type="submission" date="2023-03" db="EMBL/GenBank/DDBJ databases">
        <title>High recombination rates correlate with genetic variation in Cardiocondyla obscurior ants.</title>
        <authorList>
            <person name="Errbii M."/>
        </authorList>
    </citation>
    <scope>NUCLEOTIDE SEQUENCE [LARGE SCALE GENOMIC DNA]</scope>
    <source>
        <strain evidence="2">Alpha-2009</strain>
        <tissue evidence="2">Whole body</tissue>
    </source>
</reference>
<dbReference type="EMBL" id="JADYXP020000011">
    <property type="protein sequence ID" value="KAL0114839.1"/>
    <property type="molecule type" value="Genomic_DNA"/>
</dbReference>
<gene>
    <name evidence="2" type="ORF">PUN28_011884</name>
</gene>
<organism evidence="2 3">
    <name type="scientific">Cardiocondyla obscurior</name>
    <dbReference type="NCBI Taxonomy" id="286306"/>
    <lineage>
        <taxon>Eukaryota</taxon>
        <taxon>Metazoa</taxon>
        <taxon>Ecdysozoa</taxon>
        <taxon>Arthropoda</taxon>
        <taxon>Hexapoda</taxon>
        <taxon>Insecta</taxon>
        <taxon>Pterygota</taxon>
        <taxon>Neoptera</taxon>
        <taxon>Endopterygota</taxon>
        <taxon>Hymenoptera</taxon>
        <taxon>Apocrita</taxon>
        <taxon>Aculeata</taxon>
        <taxon>Formicoidea</taxon>
        <taxon>Formicidae</taxon>
        <taxon>Myrmicinae</taxon>
        <taxon>Cardiocondyla</taxon>
    </lineage>
</organism>
<keyword evidence="1" id="KW-1133">Transmembrane helix</keyword>
<feature type="transmembrane region" description="Helical" evidence="1">
    <location>
        <begin position="138"/>
        <end position="154"/>
    </location>
</feature>
<keyword evidence="3" id="KW-1185">Reference proteome</keyword>
<accession>A0AAW2FJL1</accession>
<evidence type="ECO:0000313" key="2">
    <source>
        <dbReference type="EMBL" id="KAL0114839.1"/>
    </source>
</evidence>
<dbReference type="AlphaFoldDB" id="A0AAW2FJL1"/>
<evidence type="ECO:0000256" key="1">
    <source>
        <dbReference type="SAM" id="Phobius"/>
    </source>
</evidence>
<keyword evidence="1" id="KW-0812">Transmembrane</keyword>
<comment type="caution">
    <text evidence="2">The sequence shown here is derived from an EMBL/GenBank/DDBJ whole genome shotgun (WGS) entry which is preliminary data.</text>
</comment>
<keyword evidence="1" id="KW-0472">Membrane</keyword>